<dbReference type="GO" id="GO:0016491">
    <property type="term" value="F:oxidoreductase activity"/>
    <property type="evidence" value="ECO:0007669"/>
    <property type="project" value="UniProtKB-KW"/>
</dbReference>
<gene>
    <name evidence="3" type="ORF">PAC_16995</name>
</gene>
<dbReference type="SUPFAM" id="SSF51735">
    <property type="entry name" value="NAD(P)-binding Rossmann-fold domains"/>
    <property type="match status" value="1"/>
</dbReference>
<protein>
    <submittedName>
        <fullName evidence="3">Related to peroxisomal short-chain alcohol dehydrogenase</fullName>
    </submittedName>
</protein>
<dbReference type="PANTHER" id="PTHR42901:SF1">
    <property type="entry name" value="ALCOHOL DEHYDROGENASE"/>
    <property type="match status" value="1"/>
</dbReference>
<dbReference type="PANTHER" id="PTHR42901">
    <property type="entry name" value="ALCOHOL DEHYDROGENASE"/>
    <property type="match status" value="1"/>
</dbReference>
<accession>A0A1L7XPX1</accession>
<dbReference type="InterPro" id="IPR036291">
    <property type="entry name" value="NAD(P)-bd_dom_sf"/>
</dbReference>
<dbReference type="Gene3D" id="3.40.50.720">
    <property type="entry name" value="NAD(P)-binding Rossmann-like Domain"/>
    <property type="match status" value="1"/>
</dbReference>
<dbReference type="EMBL" id="FJOG01000041">
    <property type="protein sequence ID" value="CZR67096.1"/>
    <property type="molecule type" value="Genomic_DNA"/>
</dbReference>
<dbReference type="Pfam" id="PF00106">
    <property type="entry name" value="adh_short"/>
    <property type="match status" value="1"/>
</dbReference>
<sequence>MAQEVDPDMYTYPFQLTKTMHRQPYDDILPSNPSNSQKGKIVIITGAYGGIGAAAASVWARAGASVVLTGRKADQLAKVEKETKAVATDPSANIISVTVDVTIESQVQNLYTQVQKTFGRSADTLISNAGSGGGPPAPLGQIPWNEITDVFNSHLLGTTLMSKYFISSQSTPEDPVGTIVYITSGLSAIIVPGTSPYSISKLAGQRLMEYLDAEYPHLRTFSLSPGIIQTGMTSDMFRPFAKDHVELPGMMALYLSQERADFLKGGFVGINWDIKELEANKEEIVEKKLLKIHWMPAKFGQGGHPFGA</sequence>
<evidence type="ECO:0000313" key="3">
    <source>
        <dbReference type="EMBL" id="CZR67096.1"/>
    </source>
</evidence>
<dbReference type="PRINTS" id="PR00081">
    <property type="entry name" value="GDHRDH"/>
</dbReference>
<keyword evidence="4" id="KW-1185">Reference proteome</keyword>
<dbReference type="InterPro" id="IPR002347">
    <property type="entry name" value="SDR_fam"/>
</dbReference>
<dbReference type="STRING" id="576137.A0A1L7XPX1"/>
<dbReference type="AlphaFoldDB" id="A0A1L7XPX1"/>
<reference evidence="3 4" key="1">
    <citation type="submission" date="2016-03" db="EMBL/GenBank/DDBJ databases">
        <authorList>
            <person name="Ploux O."/>
        </authorList>
    </citation>
    <scope>NUCLEOTIDE SEQUENCE [LARGE SCALE GENOMIC DNA]</scope>
    <source>
        <strain evidence="3 4">UAMH 11012</strain>
    </source>
</reference>
<evidence type="ECO:0000256" key="2">
    <source>
        <dbReference type="ARBA" id="ARBA00023002"/>
    </source>
</evidence>
<name>A0A1L7XPX1_9HELO</name>
<comment type="similarity">
    <text evidence="1">Belongs to the short-chain dehydrogenases/reductases (SDR) family.</text>
</comment>
<proteinExistence type="inferred from homology"/>
<dbReference type="Proteomes" id="UP000184330">
    <property type="component" value="Unassembled WGS sequence"/>
</dbReference>
<evidence type="ECO:0000256" key="1">
    <source>
        <dbReference type="ARBA" id="ARBA00006484"/>
    </source>
</evidence>
<evidence type="ECO:0000313" key="4">
    <source>
        <dbReference type="Proteomes" id="UP000184330"/>
    </source>
</evidence>
<dbReference type="OrthoDB" id="1933717at2759"/>
<keyword evidence="2" id="KW-0560">Oxidoreductase</keyword>
<dbReference type="CDD" id="cd05233">
    <property type="entry name" value="SDR_c"/>
    <property type="match status" value="1"/>
</dbReference>
<organism evidence="3 4">
    <name type="scientific">Phialocephala subalpina</name>
    <dbReference type="NCBI Taxonomy" id="576137"/>
    <lineage>
        <taxon>Eukaryota</taxon>
        <taxon>Fungi</taxon>
        <taxon>Dikarya</taxon>
        <taxon>Ascomycota</taxon>
        <taxon>Pezizomycotina</taxon>
        <taxon>Leotiomycetes</taxon>
        <taxon>Helotiales</taxon>
        <taxon>Mollisiaceae</taxon>
        <taxon>Phialocephala</taxon>
        <taxon>Phialocephala fortinii species complex</taxon>
    </lineage>
</organism>